<evidence type="ECO:0000256" key="1">
    <source>
        <dbReference type="SAM" id="MobiDB-lite"/>
    </source>
</evidence>
<protein>
    <submittedName>
        <fullName evidence="2">Uncharacterized protein</fullName>
    </submittedName>
</protein>
<feature type="compositionally biased region" description="Polar residues" evidence="1">
    <location>
        <begin position="45"/>
        <end position="56"/>
    </location>
</feature>
<accession>A0A3M2RXV2</accession>
<keyword evidence="3" id="KW-1185">Reference proteome</keyword>
<reference evidence="2 3" key="1">
    <citation type="submission" date="2017-06" db="EMBL/GenBank/DDBJ databases">
        <title>Comparative genomic analysis of Ambrosia Fusariam Clade fungi.</title>
        <authorList>
            <person name="Stajich J.E."/>
            <person name="Carrillo J."/>
            <person name="Kijimoto T."/>
            <person name="Eskalen A."/>
            <person name="O'Donnell K."/>
            <person name="Kasson M."/>
        </authorList>
    </citation>
    <scope>NUCLEOTIDE SEQUENCE [LARGE SCALE GENOMIC DNA]</scope>
    <source>
        <strain evidence="2">UCR3666</strain>
    </source>
</reference>
<evidence type="ECO:0000313" key="3">
    <source>
        <dbReference type="Proteomes" id="UP000277212"/>
    </source>
</evidence>
<dbReference type="AlphaFoldDB" id="A0A3M2RXV2"/>
<name>A0A3M2RXV2_9HYPO</name>
<feature type="region of interest" description="Disordered" evidence="1">
    <location>
        <begin position="1"/>
        <end position="56"/>
    </location>
</feature>
<dbReference type="OrthoDB" id="5104597at2759"/>
<evidence type="ECO:0000313" key="2">
    <source>
        <dbReference type="EMBL" id="RMJ10100.1"/>
    </source>
</evidence>
<gene>
    <name evidence="2" type="ORF">CDV36_010300</name>
</gene>
<organism evidence="2 3">
    <name type="scientific">Fusarium kuroshium</name>
    <dbReference type="NCBI Taxonomy" id="2010991"/>
    <lineage>
        <taxon>Eukaryota</taxon>
        <taxon>Fungi</taxon>
        <taxon>Dikarya</taxon>
        <taxon>Ascomycota</taxon>
        <taxon>Pezizomycotina</taxon>
        <taxon>Sordariomycetes</taxon>
        <taxon>Hypocreomycetidae</taxon>
        <taxon>Hypocreales</taxon>
        <taxon>Nectriaceae</taxon>
        <taxon>Fusarium</taxon>
        <taxon>Fusarium solani species complex</taxon>
    </lineage>
</organism>
<comment type="caution">
    <text evidence="2">The sequence shown here is derived from an EMBL/GenBank/DDBJ whole genome shotgun (WGS) entry which is preliminary data.</text>
</comment>
<dbReference type="Proteomes" id="UP000277212">
    <property type="component" value="Unassembled WGS sequence"/>
</dbReference>
<dbReference type="EMBL" id="NKUJ01000216">
    <property type="protein sequence ID" value="RMJ10100.1"/>
    <property type="molecule type" value="Genomic_DNA"/>
</dbReference>
<sequence>MSQTNRSSKAKLGKLGRAAHASLPAPRPSTPENDDVEMSSPVPSPQMTTSTDIANTTFDESVANINRRLEQIDEKHTKALEGQAETLGEMNELVAVCGKEIQRVEGDAETVNGIVTRFEEEMRERLDKVERQLEKLTKL</sequence>
<proteinExistence type="predicted"/>